<dbReference type="AlphaFoldDB" id="A0A4V6PZM6"/>
<sequence>MIPSDKHLTIGSLLFDGIDQIDFTGPFEVFSRLPNSTFRSYAKTLDPVTDMKGLRILPDATLDEAGQLDIVHVPGGFGQEGVMEDEAILGWLRRQAEGATLVYSVCTGALVCGAAGLLKGRRSTTHWASFHLLPWFGAIPVDERVVIDGAFASAAGVTAGIDGALRVAALLRGDAVAQSIQLYMQYAPEPPFEAGTPATAPAAILDAMRGSIAGMTAQRAATARRVAERLGIEPPEPAA</sequence>
<dbReference type="GO" id="GO:0006355">
    <property type="term" value="P:regulation of DNA-templated transcription"/>
    <property type="evidence" value="ECO:0007669"/>
    <property type="project" value="TreeGrafter"/>
</dbReference>
<proteinExistence type="predicted"/>
<comment type="caution">
    <text evidence="2">The sequence shown here is derived from an EMBL/GenBank/DDBJ whole genome shotgun (WGS) entry which is preliminary data.</text>
</comment>
<accession>A0A4V6PZM6</accession>
<dbReference type="PANTHER" id="PTHR43130:SF2">
    <property type="entry name" value="DJ-1_PFPI DOMAIN-CONTAINING PROTEIN"/>
    <property type="match status" value="1"/>
</dbReference>
<dbReference type="Pfam" id="PF01965">
    <property type="entry name" value="DJ-1_PfpI"/>
    <property type="match status" value="1"/>
</dbReference>
<keyword evidence="3" id="KW-1185">Reference proteome</keyword>
<evidence type="ECO:0000259" key="1">
    <source>
        <dbReference type="Pfam" id="PF01965"/>
    </source>
</evidence>
<dbReference type="RefSeq" id="WP_133768458.1">
    <property type="nucleotide sequence ID" value="NZ_SNZR01000011.1"/>
</dbReference>
<protein>
    <submittedName>
        <fullName evidence="2">Cyclohexyl-isocyanide hydratase</fullName>
    </submittedName>
</protein>
<feature type="domain" description="DJ-1/PfpI" evidence="1">
    <location>
        <begin position="13"/>
        <end position="166"/>
    </location>
</feature>
<dbReference type="InterPro" id="IPR052158">
    <property type="entry name" value="INH-QAR"/>
</dbReference>
<evidence type="ECO:0000313" key="3">
    <source>
        <dbReference type="Proteomes" id="UP000295122"/>
    </source>
</evidence>
<dbReference type="InterPro" id="IPR029062">
    <property type="entry name" value="Class_I_gatase-like"/>
</dbReference>
<dbReference type="PANTHER" id="PTHR43130">
    <property type="entry name" value="ARAC-FAMILY TRANSCRIPTIONAL REGULATOR"/>
    <property type="match status" value="1"/>
</dbReference>
<name>A0A4V6PZM6_9HYPH</name>
<dbReference type="SUPFAM" id="SSF52317">
    <property type="entry name" value="Class I glutamine amidotransferase-like"/>
    <property type="match status" value="1"/>
</dbReference>
<evidence type="ECO:0000313" key="2">
    <source>
        <dbReference type="EMBL" id="TDR93459.1"/>
    </source>
</evidence>
<dbReference type="CDD" id="cd03139">
    <property type="entry name" value="GATase1_PfpI_2"/>
    <property type="match status" value="1"/>
</dbReference>
<gene>
    <name evidence="2" type="ORF">EV668_0721</name>
</gene>
<organism evidence="2 3">
    <name type="scientific">Enterovirga rhinocerotis</name>
    <dbReference type="NCBI Taxonomy" id="1339210"/>
    <lineage>
        <taxon>Bacteria</taxon>
        <taxon>Pseudomonadati</taxon>
        <taxon>Pseudomonadota</taxon>
        <taxon>Alphaproteobacteria</taxon>
        <taxon>Hyphomicrobiales</taxon>
        <taxon>Methylobacteriaceae</taxon>
        <taxon>Enterovirga</taxon>
    </lineage>
</organism>
<reference evidence="2 3" key="1">
    <citation type="submission" date="2019-03" db="EMBL/GenBank/DDBJ databases">
        <title>Genomic Encyclopedia of Type Strains, Phase IV (KMG-IV): sequencing the most valuable type-strain genomes for metagenomic binning, comparative biology and taxonomic classification.</title>
        <authorList>
            <person name="Goeker M."/>
        </authorList>
    </citation>
    <scope>NUCLEOTIDE SEQUENCE [LARGE SCALE GENOMIC DNA]</scope>
    <source>
        <strain evidence="2 3">DSM 25903</strain>
    </source>
</reference>
<dbReference type="Proteomes" id="UP000295122">
    <property type="component" value="Unassembled WGS sequence"/>
</dbReference>
<dbReference type="EMBL" id="SNZR01000011">
    <property type="protein sequence ID" value="TDR93459.1"/>
    <property type="molecule type" value="Genomic_DNA"/>
</dbReference>
<dbReference type="Gene3D" id="3.40.50.880">
    <property type="match status" value="1"/>
</dbReference>
<dbReference type="OrthoDB" id="186587at2"/>
<dbReference type="InterPro" id="IPR002818">
    <property type="entry name" value="DJ-1/PfpI"/>
</dbReference>